<evidence type="ECO:0000313" key="1">
    <source>
        <dbReference type="EMBL" id="CAE6502444.1"/>
    </source>
</evidence>
<comment type="caution">
    <text evidence="1">The sequence shown here is derived from an EMBL/GenBank/DDBJ whole genome shotgun (WGS) entry which is preliminary data.</text>
</comment>
<accession>A0A8H9DA66</accession>
<sequence length="70" mass="8535">MLKPKENLFATLVEKRESFYEQYLEVILLNFFTLGSCMHRHSPYSELNKTIKERHESNQIRFAWEQKSRI</sequence>
<dbReference type="Proteomes" id="UP000601736">
    <property type="component" value="Unassembled WGS sequence"/>
</dbReference>
<reference evidence="1" key="1">
    <citation type="submission" date="2021-02" db="EMBL/GenBank/DDBJ databases">
        <authorList>
            <person name="Han P."/>
        </authorList>
    </citation>
    <scope>NUCLEOTIDE SEQUENCE</scope>
    <source>
        <strain evidence="1">Nitrosomonas nitrosa 18-3D</strain>
    </source>
</reference>
<organism evidence="1 2">
    <name type="scientific">Nitrosomonas nitrosa</name>
    <dbReference type="NCBI Taxonomy" id="52442"/>
    <lineage>
        <taxon>Bacteria</taxon>
        <taxon>Pseudomonadati</taxon>
        <taxon>Pseudomonadota</taxon>
        <taxon>Betaproteobacteria</taxon>
        <taxon>Nitrosomonadales</taxon>
        <taxon>Nitrosomonadaceae</taxon>
        <taxon>Nitrosomonas</taxon>
    </lineage>
</organism>
<dbReference type="AlphaFoldDB" id="A0A8H9DA66"/>
<proteinExistence type="predicted"/>
<evidence type="ECO:0000313" key="2">
    <source>
        <dbReference type="Proteomes" id="UP000601736"/>
    </source>
</evidence>
<name>A0A8H9DA66_9PROT</name>
<protein>
    <submittedName>
        <fullName evidence="1">Uncharacterized protein</fullName>
    </submittedName>
</protein>
<gene>
    <name evidence="1" type="ORF">NMYAN_20201</name>
</gene>
<dbReference type="EMBL" id="CAJNAP010000012">
    <property type="protein sequence ID" value="CAE6502444.1"/>
    <property type="molecule type" value="Genomic_DNA"/>
</dbReference>
<dbReference type="RefSeq" id="WP_204799662.1">
    <property type="nucleotide sequence ID" value="NZ_CAJNAP010000012.1"/>
</dbReference>